<organism evidence="2 3">
    <name type="scientific">Mycobacterium ulcerans str. Harvey</name>
    <dbReference type="NCBI Taxonomy" id="1299332"/>
    <lineage>
        <taxon>Bacteria</taxon>
        <taxon>Bacillati</taxon>
        <taxon>Actinomycetota</taxon>
        <taxon>Actinomycetes</taxon>
        <taxon>Mycobacteriales</taxon>
        <taxon>Mycobacteriaceae</taxon>
        <taxon>Mycobacterium</taxon>
        <taxon>Mycobacterium ulcerans group</taxon>
    </lineage>
</organism>
<evidence type="ECO:0000256" key="1">
    <source>
        <dbReference type="SAM" id="MobiDB-lite"/>
    </source>
</evidence>
<gene>
    <name evidence="2" type="ORF">I551_3639</name>
</gene>
<protein>
    <submittedName>
        <fullName evidence="2">Uncharacterized protein</fullName>
    </submittedName>
</protein>
<dbReference type="EMBL" id="JAOL01000114">
    <property type="protein sequence ID" value="EUA89858.1"/>
    <property type="molecule type" value="Genomic_DNA"/>
</dbReference>
<name>A0ABN0QYN4_MYCUL</name>
<feature type="compositionally biased region" description="Low complexity" evidence="1">
    <location>
        <begin position="49"/>
        <end position="70"/>
    </location>
</feature>
<reference evidence="2 3" key="1">
    <citation type="submission" date="2014-01" db="EMBL/GenBank/DDBJ databases">
        <authorList>
            <person name="Dobos K."/>
            <person name="Lenaerts A."/>
            <person name="Ordway D."/>
            <person name="DeGroote M.A."/>
            <person name="Parker T."/>
            <person name="Sizemore C."/>
            <person name="Tallon L.J."/>
            <person name="Sadzewicz L.K."/>
            <person name="Sengamalay N."/>
            <person name="Fraser C.M."/>
            <person name="Hine E."/>
            <person name="Shefchek K.A."/>
            <person name="Das S.P."/>
            <person name="Tettelin H."/>
        </authorList>
    </citation>
    <scope>NUCLEOTIDE SEQUENCE [LARGE SCALE GENOMIC DNA]</scope>
    <source>
        <strain evidence="2 3">Harvey</strain>
    </source>
</reference>
<evidence type="ECO:0000313" key="2">
    <source>
        <dbReference type="EMBL" id="EUA89858.1"/>
    </source>
</evidence>
<feature type="region of interest" description="Disordered" evidence="1">
    <location>
        <begin position="49"/>
        <end position="88"/>
    </location>
</feature>
<evidence type="ECO:0000313" key="3">
    <source>
        <dbReference type="Proteomes" id="UP000020681"/>
    </source>
</evidence>
<keyword evidence="3" id="KW-1185">Reference proteome</keyword>
<comment type="caution">
    <text evidence="2">The sequence shown here is derived from an EMBL/GenBank/DDBJ whole genome shotgun (WGS) entry which is preliminary data.</text>
</comment>
<sequence>MRMSPDGPASPSPCGTPPCGADSSAGRPAPVITWAPGAAGIAAGAECAPAGTGPAAAPTGTPGARAGSPTCGVTGDNRSPGVTAVAAG</sequence>
<feature type="region of interest" description="Disordered" evidence="1">
    <location>
        <begin position="1"/>
        <end position="32"/>
    </location>
</feature>
<accession>A0ABN0QYN4</accession>
<proteinExistence type="predicted"/>
<dbReference type="Proteomes" id="UP000020681">
    <property type="component" value="Unassembled WGS sequence"/>
</dbReference>